<dbReference type="EMBL" id="BARS01005116">
    <property type="protein sequence ID" value="GAF68668.1"/>
    <property type="molecule type" value="Genomic_DNA"/>
</dbReference>
<dbReference type="SUPFAM" id="SSF54814">
    <property type="entry name" value="Prokaryotic type KH domain (KH-domain type II)"/>
    <property type="match status" value="1"/>
</dbReference>
<sequence length="164" mass="18966">LLPVIDHYRQVYDFETIIPVSAIKGDGLDRLLDRLKESLRPGPQFFPLDMKTDQSEVALVSEIIREKIYYHTSKELPYSSAVSVDKMEEIPAKNLLAIAARIHVERESQKAVLIGKRGRMIKAIGRSARLELEKMFGVRIYLDLIVRVEKNWTRDTRALRRLGY</sequence>
<comment type="caution">
    <text evidence="3">The sequence shown here is derived from an EMBL/GenBank/DDBJ whole genome shotgun (WGS) entry which is preliminary data.</text>
</comment>
<evidence type="ECO:0000259" key="2">
    <source>
        <dbReference type="PROSITE" id="PS50823"/>
    </source>
</evidence>
<accession>X0RIR8</accession>
<proteinExistence type="predicted"/>
<dbReference type="Gene3D" id="3.30.300.20">
    <property type="match status" value="1"/>
</dbReference>
<protein>
    <recommendedName>
        <fullName evidence="2">KH type-2 domain-containing protein</fullName>
    </recommendedName>
</protein>
<dbReference type="GO" id="GO:0005829">
    <property type="term" value="C:cytosol"/>
    <property type="evidence" value="ECO:0007669"/>
    <property type="project" value="TreeGrafter"/>
</dbReference>
<organism evidence="3">
    <name type="scientific">marine sediment metagenome</name>
    <dbReference type="NCBI Taxonomy" id="412755"/>
    <lineage>
        <taxon>unclassified sequences</taxon>
        <taxon>metagenomes</taxon>
        <taxon>ecological metagenomes</taxon>
    </lineage>
</organism>
<feature type="non-terminal residue" evidence="3">
    <location>
        <position position="1"/>
    </location>
</feature>
<dbReference type="GO" id="GO:0043024">
    <property type="term" value="F:ribosomal small subunit binding"/>
    <property type="evidence" value="ECO:0007669"/>
    <property type="project" value="TreeGrafter"/>
</dbReference>
<dbReference type="InterPro" id="IPR015946">
    <property type="entry name" value="KH_dom-like_a/b"/>
</dbReference>
<evidence type="ECO:0000256" key="1">
    <source>
        <dbReference type="ARBA" id="ARBA00022884"/>
    </source>
</evidence>
<reference evidence="3" key="1">
    <citation type="journal article" date="2014" name="Front. Microbiol.">
        <title>High frequency of phylogenetically diverse reductive dehalogenase-homologous genes in deep subseafloor sedimentary metagenomes.</title>
        <authorList>
            <person name="Kawai M."/>
            <person name="Futagami T."/>
            <person name="Toyoda A."/>
            <person name="Takaki Y."/>
            <person name="Nishi S."/>
            <person name="Hori S."/>
            <person name="Arai W."/>
            <person name="Tsubouchi T."/>
            <person name="Morono Y."/>
            <person name="Uchiyama I."/>
            <person name="Ito T."/>
            <person name="Fujiyama A."/>
            <person name="Inagaki F."/>
            <person name="Takami H."/>
        </authorList>
    </citation>
    <scope>NUCLEOTIDE SEQUENCE</scope>
    <source>
        <strain evidence="3">Expedition CK06-06</strain>
    </source>
</reference>
<dbReference type="PROSITE" id="PS50823">
    <property type="entry name" value="KH_TYPE_2"/>
    <property type="match status" value="1"/>
</dbReference>
<dbReference type="Pfam" id="PF07650">
    <property type="entry name" value="KH_2"/>
    <property type="match status" value="1"/>
</dbReference>
<dbReference type="PANTHER" id="PTHR42698:SF1">
    <property type="entry name" value="GTPASE ERA, MITOCHONDRIAL"/>
    <property type="match status" value="1"/>
</dbReference>
<dbReference type="GO" id="GO:0000028">
    <property type="term" value="P:ribosomal small subunit assembly"/>
    <property type="evidence" value="ECO:0007669"/>
    <property type="project" value="TreeGrafter"/>
</dbReference>
<feature type="domain" description="KH type-2" evidence="2">
    <location>
        <begin position="64"/>
        <end position="150"/>
    </location>
</feature>
<gene>
    <name evidence="3" type="ORF">S01H1_10015</name>
</gene>
<keyword evidence="1" id="KW-0694">RNA-binding</keyword>
<dbReference type="PANTHER" id="PTHR42698">
    <property type="entry name" value="GTPASE ERA"/>
    <property type="match status" value="1"/>
</dbReference>
<dbReference type="AlphaFoldDB" id="X0RIR8"/>
<dbReference type="NCBIfam" id="TIGR00436">
    <property type="entry name" value="era"/>
    <property type="match status" value="1"/>
</dbReference>
<dbReference type="InterPro" id="IPR004044">
    <property type="entry name" value="KH_dom_type_2"/>
</dbReference>
<name>X0RIR8_9ZZZZ</name>
<evidence type="ECO:0000313" key="3">
    <source>
        <dbReference type="EMBL" id="GAF68668.1"/>
    </source>
</evidence>
<dbReference type="InterPro" id="IPR009019">
    <property type="entry name" value="KH_sf_prok-type"/>
</dbReference>
<dbReference type="GO" id="GO:0019843">
    <property type="term" value="F:rRNA binding"/>
    <property type="evidence" value="ECO:0007669"/>
    <property type="project" value="TreeGrafter"/>
</dbReference>
<dbReference type="CDD" id="cd22534">
    <property type="entry name" value="KH-II_Era"/>
    <property type="match status" value="1"/>
</dbReference>
<dbReference type="InterPro" id="IPR005662">
    <property type="entry name" value="GTPase_Era-like"/>
</dbReference>
<dbReference type="GO" id="GO:0005525">
    <property type="term" value="F:GTP binding"/>
    <property type="evidence" value="ECO:0007669"/>
    <property type="project" value="InterPro"/>
</dbReference>